<name>A0A2N0X997_9CORY</name>
<gene>
    <name evidence="1" type="ORF">CXB45_02805</name>
</gene>
<reference evidence="1 2" key="1">
    <citation type="submission" date="2017-12" db="EMBL/GenBank/DDBJ databases">
        <title>Corynebacterium mastitidis 16-1433 Genome.</title>
        <authorList>
            <person name="Gulvik C.A."/>
        </authorList>
    </citation>
    <scope>NUCLEOTIDE SEQUENCE [LARGE SCALE GENOMIC DNA]</scope>
    <source>
        <strain evidence="1 2">16-1433</strain>
    </source>
</reference>
<dbReference type="Proteomes" id="UP000233249">
    <property type="component" value="Unassembled WGS sequence"/>
</dbReference>
<comment type="caution">
    <text evidence="1">The sequence shown here is derived from an EMBL/GenBank/DDBJ whole genome shotgun (WGS) entry which is preliminary data.</text>
</comment>
<evidence type="ECO:0000313" key="2">
    <source>
        <dbReference type="Proteomes" id="UP000233249"/>
    </source>
</evidence>
<dbReference type="EMBL" id="PJAF01000005">
    <property type="protein sequence ID" value="PKF69259.1"/>
    <property type="molecule type" value="Genomic_DNA"/>
</dbReference>
<organism evidence="1 2">
    <name type="scientific">Corynebacterium mastitidis</name>
    <dbReference type="NCBI Taxonomy" id="161890"/>
    <lineage>
        <taxon>Bacteria</taxon>
        <taxon>Bacillati</taxon>
        <taxon>Actinomycetota</taxon>
        <taxon>Actinomycetes</taxon>
        <taxon>Mycobacteriales</taxon>
        <taxon>Corynebacteriaceae</taxon>
        <taxon>Corynebacterium</taxon>
    </lineage>
</organism>
<proteinExistence type="predicted"/>
<accession>A0A2N0X997</accession>
<protein>
    <recommendedName>
        <fullName evidence="3">Helix-turn-helix domain-containing protein</fullName>
    </recommendedName>
</protein>
<dbReference type="RefSeq" id="WP_101173098.1">
    <property type="nucleotide sequence ID" value="NZ_JAKRKB010000009.1"/>
</dbReference>
<evidence type="ECO:0008006" key="3">
    <source>
        <dbReference type="Google" id="ProtNLM"/>
    </source>
</evidence>
<dbReference type="AlphaFoldDB" id="A0A2N0X997"/>
<sequence length="67" mass="7557">MPSKDEPYATLTDLGQRITALRAELAPLEQQRREEVLRQVRAGSPVGDVARASGLSRQRIYSLLHRK</sequence>
<evidence type="ECO:0000313" key="1">
    <source>
        <dbReference type="EMBL" id="PKF69259.1"/>
    </source>
</evidence>